<protein>
    <submittedName>
        <fullName evidence="2">2Fe-2S iron-sulfur cluster binding domain-containing protein</fullName>
    </submittedName>
</protein>
<dbReference type="OrthoDB" id="9796486at2"/>
<evidence type="ECO:0000259" key="1">
    <source>
        <dbReference type="PROSITE" id="PS51085"/>
    </source>
</evidence>
<sequence length="91" mass="10146">MTHTAYKDGDEYSFEWPADQTLLDALLAADVPANYSCQQGQCGACQCSLEGGDSHMLVNHVLSDYDIRDGETLACQTIRDQEGPYTVTYWF</sequence>
<dbReference type="InterPro" id="IPR036010">
    <property type="entry name" value="2Fe-2S_ferredoxin-like_sf"/>
</dbReference>
<dbReference type="RefSeq" id="WP_146324384.1">
    <property type="nucleotide sequence ID" value="NZ_BAABLR010000021.1"/>
</dbReference>
<evidence type="ECO:0000313" key="3">
    <source>
        <dbReference type="Proteomes" id="UP000320791"/>
    </source>
</evidence>
<reference evidence="2 3" key="1">
    <citation type="submission" date="2019-08" db="EMBL/GenBank/DDBJ databases">
        <authorList>
            <person name="Lei W."/>
        </authorList>
    </citation>
    <scope>NUCLEOTIDE SEQUENCE [LARGE SCALE GENOMIC DNA]</scope>
    <source>
        <strain evidence="2 3">CCUG 58627</strain>
    </source>
</reference>
<organism evidence="2 3">
    <name type="scientific">Corynebacterium canis</name>
    <dbReference type="NCBI Taxonomy" id="679663"/>
    <lineage>
        <taxon>Bacteria</taxon>
        <taxon>Bacillati</taxon>
        <taxon>Actinomycetota</taxon>
        <taxon>Actinomycetes</taxon>
        <taxon>Mycobacteriales</taxon>
        <taxon>Corynebacteriaceae</taxon>
        <taxon>Corynebacterium</taxon>
    </lineage>
</organism>
<dbReference type="InterPro" id="IPR001041">
    <property type="entry name" value="2Fe-2S_ferredoxin-type"/>
</dbReference>
<name>A0A5C5UJI0_9CORY</name>
<dbReference type="AlphaFoldDB" id="A0A5C5UJI0"/>
<evidence type="ECO:0000313" key="2">
    <source>
        <dbReference type="EMBL" id="TWT25515.1"/>
    </source>
</evidence>
<dbReference type="InterPro" id="IPR006058">
    <property type="entry name" value="2Fe2S_fd_BS"/>
</dbReference>
<accession>A0A5C5UJI0</accession>
<proteinExistence type="predicted"/>
<dbReference type="Gene3D" id="3.10.20.30">
    <property type="match status" value="1"/>
</dbReference>
<dbReference type="InterPro" id="IPR012675">
    <property type="entry name" value="Beta-grasp_dom_sf"/>
</dbReference>
<comment type="caution">
    <text evidence="2">The sequence shown here is derived from an EMBL/GenBank/DDBJ whole genome shotgun (WGS) entry which is preliminary data.</text>
</comment>
<dbReference type="PROSITE" id="PS00197">
    <property type="entry name" value="2FE2S_FER_1"/>
    <property type="match status" value="1"/>
</dbReference>
<dbReference type="EMBL" id="VOHM01000012">
    <property type="protein sequence ID" value="TWT25515.1"/>
    <property type="molecule type" value="Genomic_DNA"/>
</dbReference>
<dbReference type="CDD" id="cd00207">
    <property type="entry name" value="fer2"/>
    <property type="match status" value="1"/>
</dbReference>
<feature type="domain" description="2Fe-2S ferredoxin-type" evidence="1">
    <location>
        <begin position="1"/>
        <end position="91"/>
    </location>
</feature>
<dbReference type="GO" id="GO:0051537">
    <property type="term" value="F:2 iron, 2 sulfur cluster binding"/>
    <property type="evidence" value="ECO:0007669"/>
    <property type="project" value="InterPro"/>
</dbReference>
<keyword evidence="3" id="KW-1185">Reference proteome</keyword>
<dbReference type="Pfam" id="PF00111">
    <property type="entry name" value="Fer2"/>
    <property type="match status" value="1"/>
</dbReference>
<gene>
    <name evidence="2" type="ORF">FRX94_06815</name>
</gene>
<dbReference type="Proteomes" id="UP000320791">
    <property type="component" value="Unassembled WGS sequence"/>
</dbReference>
<dbReference type="SUPFAM" id="SSF54292">
    <property type="entry name" value="2Fe-2S ferredoxin-like"/>
    <property type="match status" value="1"/>
</dbReference>
<dbReference type="PROSITE" id="PS51085">
    <property type="entry name" value="2FE2S_FER_2"/>
    <property type="match status" value="1"/>
</dbReference>